<dbReference type="RefSeq" id="WP_218159667.1">
    <property type="nucleotide sequence ID" value="NZ_FOFV01000007.1"/>
</dbReference>
<protein>
    <submittedName>
        <fullName evidence="3">Response regulator receiver domain-containing protein</fullName>
    </submittedName>
</protein>
<dbReference type="GO" id="GO:0000160">
    <property type="term" value="P:phosphorelay signal transduction system"/>
    <property type="evidence" value="ECO:0007669"/>
    <property type="project" value="InterPro"/>
</dbReference>
<dbReference type="InterPro" id="IPR052893">
    <property type="entry name" value="TCS_response_regulator"/>
</dbReference>
<dbReference type="STRING" id="65499.SAMN04488000_10757"/>
<proteinExistence type="predicted"/>
<gene>
    <name evidence="3" type="ORF">SAMN04488000_10757</name>
</gene>
<evidence type="ECO:0000259" key="2">
    <source>
        <dbReference type="PROSITE" id="PS50110"/>
    </source>
</evidence>
<keyword evidence="4" id="KW-1185">Reference proteome</keyword>
<accession>A0A1H9MJ69</accession>
<dbReference type="Proteomes" id="UP000199503">
    <property type="component" value="Unassembled WGS sequence"/>
</dbReference>
<dbReference type="EMBL" id="FOFV01000007">
    <property type="protein sequence ID" value="SER23507.1"/>
    <property type="molecule type" value="Genomic_DNA"/>
</dbReference>
<dbReference type="PANTHER" id="PTHR44520">
    <property type="entry name" value="RESPONSE REGULATOR RCP1-RELATED"/>
    <property type="match status" value="1"/>
</dbReference>
<dbReference type="SMART" id="SM00448">
    <property type="entry name" value="REC"/>
    <property type="match status" value="1"/>
</dbReference>
<dbReference type="Gene3D" id="3.40.50.2300">
    <property type="match status" value="1"/>
</dbReference>
<dbReference type="InterPro" id="IPR001789">
    <property type="entry name" value="Sig_transdc_resp-reg_receiver"/>
</dbReference>
<dbReference type="PROSITE" id="PS50110">
    <property type="entry name" value="RESPONSE_REGULATORY"/>
    <property type="match status" value="1"/>
</dbReference>
<sequence length="151" mass="16819">MTASGEQVVLVVEDSEEDREAILRALSRSHPELVLEFLHDGHRVPDRLRDDALPHPVLVLLDLNMPGTDGFRVLQELRADEDPRLRDVIVVVFTSSTTSADIDRCSEAGADSYVYKPVNFTLFRTVLQGAVEYWHTNGFVRPGAPPEVPVA</sequence>
<keyword evidence="1" id="KW-0597">Phosphoprotein</keyword>
<evidence type="ECO:0000313" key="4">
    <source>
        <dbReference type="Proteomes" id="UP000199503"/>
    </source>
</evidence>
<name>A0A1H9MJ69_9PSEU</name>
<dbReference type="CDD" id="cd17557">
    <property type="entry name" value="REC_Rcp-like"/>
    <property type="match status" value="1"/>
</dbReference>
<dbReference type="InterPro" id="IPR011006">
    <property type="entry name" value="CheY-like_superfamily"/>
</dbReference>
<feature type="domain" description="Response regulatory" evidence="2">
    <location>
        <begin position="8"/>
        <end position="131"/>
    </location>
</feature>
<evidence type="ECO:0000313" key="3">
    <source>
        <dbReference type="EMBL" id="SER23507.1"/>
    </source>
</evidence>
<dbReference type="Pfam" id="PF00072">
    <property type="entry name" value="Response_reg"/>
    <property type="match status" value="1"/>
</dbReference>
<feature type="modified residue" description="4-aspartylphosphate" evidence="1">
    <location>
        <position position="62"/>
    </location>
</feature>
<dbReference type="SUPFAM" id="SSF52172">
    <property type="entry name" value="CheY-like"/>
    <property type="match status" value="1"/>
</dbReference>
<organism evidence="3 4">
    <name type="scientific">Lentzea albida</name>
    <dbReference type="NCBI Taxonomy" id="65499"/>
    <lineage>
        <taxon>Bacteria</taxon>
        <taxon>Bacillati</taxon>
        <taxon>Actinomycetota</taxon>
        <taxon>Actinomycetes</taxon>
        <taxon>Pseudonocardiales</taxon>
        <taxon>Pseudonocardiaceae</taxon>
        <taxon>Lentzea</taxon>
    </lineage>
</organism>
<evidence type="ECO:0000256" key="1">
    <source>
        <dbReference type="PROSITE-ProRule" id="PRU00169"/>
    </source>
</evidence>
<dbReference type="AlphaFoldDB" id="A0A1H9MJ69"/>
<reference evidence="4" key="1">
    <citation type="submission" date="2016-10" db="EMBL/GenBank/DDBJ databases">
        <authorList>
            <person name="Varghese N."/>
            <person name="Submissions S."/>
        </authorList>
    </citation>
    <scope>NUCLEOTIDE SEQUENCE [LARGE SCALE GENOMIC DNA]</scope>
    <source>
        <strain evidence="4">DSM 44437</strain>
    </source>
</reference>